<evidence type="ECO:0000313" key="5">
    <source>
        <dbReference type="Proteomes" id="UP001183410"/>
    </source>
</evidence>
<evidence type="ECO:0000313" key="4">
    <source>
        <dbReference type="EMBL" id="MDT0269593.1"/>
    </source>
</evidence>
<dbReference type="InterPro" id="IPR050091">
    <property type="entry name" value="PKS_NRPS_Biosynth_Enz"/>
</dbReference>
<dbReference type="RefSeq" id="WP_311669677.1">
    <property type="nucleotide sequence ID" value="NZ_JAVREO010000018.1"/>
</dbReference>
<keyword evidence="4" id="KW-0012">Acyltransferase</keyword>
<accession>A0ABU2JXW3</accession>
<feature type="domain" description="Malonyl-CoA:ACP transacylase (MAT)" evidence="3">
    <location>
        <begin position="7"/>
        <end position="316"/>
    </location>
</feature>
<dbReference type="EMBL" id="JAVREO010000018">
    <property type="protein sequence ID" value="MDT0269593.1"/>
    <property type="molecule type" value="Genomic_DNA"/>
</dbReference>
<dbReference type="InterPro" id="IPR001227">
    <property type="entry name" value="Ac_transferase_dom_sf"/>
</dbReference>
<dbReference type="Pfam" id="PF00698">
    <property type="entry name" value="Acyl_transf_1"/>
    <property type="match status" value="1"/>
</dbReference>
<gene>
    <name evidence="4" type="ORF">RM844_25240</name>
</gene>
<dbReference type="GO" id="GO:0016746">
    <property type="term" value="F:acyltransferase activity"/>
    <property type="evidence" value="ECO:0007669"/>
    <property type="project" value="UniProtKB-KW"/>
</dbReference>
<evidence type="ECO:0000259" key="3">
    <source>
        <dbReference type="SMART" id="SM00827"/>
    </source>
</evidence>
<sequence length="322" mass="34207">MPNTVYLLGGQGSQYFGMVSSLYQENTEFRRSMDRLDAAYRDRFGGSVLEYLYDPRRGLGDPQDDLPRSNAAILMVEYALAELLTSHGVRPDVLVGASLGEFTAMAIAGLAPVEDVLGFVVEAARLLLTAVPAGGMLTVLGNPGLFEELPALHQHTELASVNHDNHFVLSGDTGGLARAANVLKERGLMTVALPVRVPFHSSLLDRVREQVTELAARSLGFGATPAAPHPGAPVLVSSTTADVTPGWGAADCFEILRRPIAFTKALGAVPGAADARYVDLTPSSTLATLMKTSHRGHRGFPISTPFGTEPALLKAVLAELRP</sequence>
<evidence type="ECO:0000256" key="1">
    <source>
        <dbReference type="ARBA" id="ARBA00022450"/>
    </source>
</evidence>
<reference evidence="5" key="1">
    <citation type="submission" date="2023-07" db="EMBL/GenBank/DDBJ databases">
        <title>30 novel species of actinomycetes from the DSMZ collection.</title>
        <authorList>
            <person name="Nouioui I."/>
        </authorList>
    </citation>
    <scope>NUCLEOTIDE SEQUENCE [LARGE SCALE GENOMIC DNA]</scope>
    <source>
        <strain evidence="5">DSM 44915</strain>
    </source>
</reference>
<dbReference type="SUPFAM" id="SSF55048">
    <property type="entry name" value="Probable ACP-binding domain of malonyl-CoA ACP transacylase"/>
    <property type="match status" value="1"/>
</dbReference>
<dbReference type="Gene3D" id="3.40.366.10">
    <property type="entry name" value="Malonyl-Coenzyme A Acyl Carrier Protein, domain 2"/>
    <property type="match status" value="1"/>
</dbReference>
<protein>
    <submittedName>
        <fullName evidence="4">Acyltransferase domain-containing protein</fullName>
    </submittedName>
</protein>
<name>A0ABU2JXW3_9ACTN</name>
<proteinExistence type="predicted"/>
<keyword evidence="2" id="KW-0597">Phosphoprotein</keyword>
<keyword evidence="1" id="KW-0596">Phosphopantetheine</keyword>
<dbReference type="SUPFAM" id="SSF52151">
    <property type="entry name" value="FabD/lysophospholipase-like"/>
    <property type="match status" value="1"/>
</dbReference>
<keyword evidence="4" id="KW-0808">Transferase</keyword>
<comment type="caution">
    <text evidence="4">The sequence shown here is derived from an EMBL/GenBank/DDBJ whole genome shotgun (WGS) entry which is preliminary data.</text>
</comment>
<keyword evidence="5" id="KW-1185">Reference proteome</keyword>
<dbReference type="SMART" id="SM00827">
    <property type="entry name" value="PKS_AT"/>
    <property type="match status" value="1"/>
</dbReference>
<dbReference type="Proteomes" id="UP001183410">
    <property type="component" value="Unassembled WGS sequence"/>
</dbReference>
<dbReference type="PANTHER" id="PTHR43775">
    <property type="entry name" value="FATTY ACID SYNTHASE"/>
    <property type="match status" value="1"/>
</dbReference>
<organism evidence="4 5">
    <name type="scientific">Streptomyces chisholmiae</name>
    <dbReference type="NCBI Taxonomy" id="3075540"/>
    <lineage>
        <taxon>Bacteria</taxon>
        <taxon>Bacillati</taxon>
        <taxon>Actinomycetota</taxon>
        <taxon>Actinomycetes</taxon>
        <taxon>Kitasatosporales</taxon>
        <taxon>Streptomycetaceae</taxon>
        <taxon>Streptomyces</taxon>
    </lineage>
</organism>
<dbReference type="InterPro" id="IPR016035">
    <property type="entry name" value="Acyl_Trfase/lysoPLipase"/>
</dbReference>
<dbReference type="InterPro" id="IPR016036">
    <property type="entry name" value="Malonyl_transacylase_ACP-bd"/>
</dbReference>
<dbReference type="PANTHER" id="PTHR43775:SF37">
    <property type="entry name" value="SI:DKEY-61P9.11"/>
    <property type="match status" value="1"/>
</dbReference>
<dbReference type="InterPro" id="IPR014043">
    <property type="entry name" value="Acyl_transferase_dom"/>
</dbReference>
<evidence type="ECO:0000256" key="2">
    <source>
        <dbReference type="ARBA" id="ARBA00022553"/>
    </source>
</evidence>